<accession>A0A6J5LDR1</accession>
<organism evidence="2">
    <name type="scientific">uncultured Caudovirales phage</name>
    <dbReference type="NCBI Taxonomy" id="2100421"/>
    <lineage>
        <taxon>Viruses</taxon>
        <taxon>Duplodnaviria</taxon>
        <taxon>Heunggongvirae</taxon>
        <taxon>Uroviricota</taxon>
        <taxon>Caudoviricetes</taxon>
        <taxon>Peduoviridae</taxon>
        <taxon>Maltschvirus</taxon>
        <taxon>Maltschvirus maltsch</taxon>
    </lineage>
</organism>
<name>A0A6J5LDR1_9CAUD</name>
<dbReference type="EMBL" id="LR796263">
    <property type="protein sequence ID" value="CAB4132361.1"/>
    <property type="molecule type" value="Genomic_DNA"/>
</dbReference>
<keyword evidence="1" id="KW-0812">Transmembrane</keyword>
<evidence type="ECO:0000313" key="2">
    <source>
        <dbReference type="EMBL" id="CAB4132361.1"/>
    </source>
</evidence>
<feature type="transmembrane region" description="Helical" evidence="1">
    <location>
        <begin position="6"/>
        <end position="27"/>
    </location>
</feature>
<keyword evidence="1" id="KW-1133">Transmembrane helix</keyword>
<keyword evidence="1" id="KW-0472">Membrane</keyword>
<sequence length="65" mass="7136">MDAGIVLTAAGTVVAVVGSNIALIGWLRADMKAFETKVDGWRSDIDKEMKDFHAKLCVIDERTKK</sequence>
<reference evidence="2" key="1">
    <citation type="submission" date="2020-04" db="EMBL/GenBank/DDBJ databases">
        <authorList>
            <person name="Chiriac C."/>
            <person name="Salcher M."/>
            <person name="Ghai R."/>
            <person name="Kavagutti S V."/>
        </authorList>
    </citation>
    <scope>NUCLEOTIDE SEQUENCE</scope>
</reference>
<gene>
    <name evidence="2" type="ORF">UFOVP256_26</name>
</gene>
<evidence type="ECO:0000256" key="1">
    <source>
        <dbReference type="SAM" id="Phobius"/>
    </source>
</evidence>
<protein>
    <submittedName>
        <fullName evidence="2">Uncharacterized protein</fullName>
    </submittedName>
</protein>
<proteinExistence type="predicted"/>